<dbReference type="Proteomes" id="UP000283095">
    <property type="component" value="Chromosome"/>
</dbReference>
<proteinExistence type="predicted"/>
<dbReference type="KEGG" id="pasa:BAOM_2402"/>
<dbReference type="RefSeq" id="WP_127760349.1">
    <property type="nucleotide sequence ID" value="NZ_CP026095.1"/>
</dbReference>
<gene>
    <name evidence="1" type="ORF">BAOM_2402</name>
</gene>
<name>A0A3T0KS12_9BACI</name>
<reference evidence="1 2" key="1">
    <citation type="submission" date="2018-01" db="EMBL/GenBank/DDBJ databases">
        <title>Bacillus asahii Genome sequencing and assembly.</title>
        <authorList>
            <person name="Jiang H."/>
            <person name="Feng Y."/>
            <person name="Zhao F."/>
            <person name="Lin X."/>
        </authorList>
    </citation>
    <scope>NUCLEOTIDE SEQUENCE [LARGE SCALE GENOMIC DNA]</scope>
    <source>
        <strain evidence="1 2">OM18</strain>
    </source>
</reference>
<dbReference type="AlphaFoldDB" id="A0A3T0KS12"/>
<evidence type="ECO:0000313" key="1">
    <source>
        <dbReference type="EMBL" id="AZV43011.1"/>
    </source>
</evidence>
<organism evidence="1 2">
    <name type="scientific">Peribacillus asahii</name>
    <dbReference type="NCBI Taxonomy" id="228899"/>
    <lineage>
        <taxon>Bacteria</taxon>
        <taxon>Bacillati</taxon>
        <taxon>Bacillota</taxon>
        <taxon>Bacilli</taxon>
        <taxon>Bacillales</taxon>
        <taxon>Bacillaceae</taxon>
        <taxon>Peribacillus</taxon>
    </lineage>
</organism>
<sequence length="72" mass="8184">MDRLIGLGLLLFFLVNLVAWIIIVYKNKKEENISFFKVFMTLTLELILGTFGLYVAIVLGSLLLGIALVFYQ</sequence>
<evidence type="ECO:0000313" key="2">
    <source>
        <dbReference type="Proteomes" id="UP000283095"/>
    </source>
</evidence>
<accession>A0A3T0KS12</accession>
<protein>
    <submittedName>
        <fullName evidence="1">Uncharacterized protein</fullName>
    </submittedName>
</protein>
<dbReference type="EMBL" id="CP026095">
    <property type="protein sequence ID" value="AZV43011.1"/>
    <property type="molecule type" value="Genomic_DNA"/>
</dbReference>